<evidence type="ECO:0000313" key="2">
    <source>
        <dbReference type="EMBL" id="MBD1373095.1"/>
    </source>
</evidence>
<dbReference type="Pfam" id="PF00583">
    <property type="entry name" value="Acetyltransf_1"/>
    <property type="match status" value="1"/>
</dbReference>
<dbReference type="SUPFAM" id="SSF55729">
    <property type="entry name" value="Acyl-CoA N-acyltransferases (Nat)"/>
    <property type="match status" value="1"/>
</dbReference>
<dbReference type="AlphaFoldDB" id="A0A926RTQ4"/>
<dbReference type="InterPro" id="IPR000182">
    <property type="entry name" value="GNAT_dom"/>
</dbReference>
<name>A0A926RTQ4_9BACL</name>
<organism evidence="2 3">
    <name type="scientific">Polycladospora coralii</name>
    <dbReference type="NCBI Taxonomy" id="2771432"/>
    <lineage>
        <taxon>Bacteria</taxon>
        <taxon>Bacillati</taxon>
        <taxon>Bacillota</taxon>
        <taxon>Bacilli</taxon>
        <taxon>Bacillales</taxon>
        <taxon>Thermoactinomycetaceae</taxon>
        <taxon>Polycladospora</taxon>
    </lineage>
</organism>
<dbReference type="GO" id="GO:0016747">
    <property type="term" value="F:acyltransferase activity, transferring groups other than amino-acyl groups"/>
    <property type="evidence" value="ECO:0007669"/>
    <property type="project" value="InterPro"/>
</dbReference>
<dbReference type="RefSeq" id="WP_191138750.1">
    <property type="nucleotide sequence ID" value="NZ_JACXAG020000001.1"/>
</dbReference>
<dbReference type="EMBL" id="JACXAH010000017">
    <property type="protein sequence ID" value="MBD1373095.1"/>
    <property type="molecule type" value="Genomic_DNA"/>
</dbReference>
<sequence length="167" mass="18573">MKIKKVTPTVAEKLKPVAIRFMKNHGDGRITHKALRWFNKLTPEQFIASTWMAVAFDDKKMIGMIIFGDYGTSESLIAVHPYYRKQGVGEKLLLHGIDHLGKVYTRVACDNTASLKLCFSCQMVAIDMTKGPTGKPTLWLAGGNWNRQDLLKNASSSTTKNATASLQ</sequence>
<dbReference type="PROSITE" id="PS51186">
    <property type="entry name" value="GNAT"/>
    <property type="match status" value="1"/>
</dbReference>
<evidence type="ECO:0000259" key="1">
    <source>
        <dbReference type="PROSITE" id="PS51186"/>
    </source>
</evidence>
<evidence type="ECO:0000313" key="3">
    <source>
        <dbReference type="Proteomes" id="UP000661691"/>
    </source>
</evidence>
<keyword evidence="3" id="KW-1185">Reference proteome</keyword>
<dbReference type="InterPro" id="IPR016181">
    <property type="entry name" value="Acyl_CoA_acyltransferase"/>
</dbReference>
<accession>A0A926RTQ4</accession>
<dbReference type="CDD" id="cd04301">
    <property type="entry name" value="NAT_SF"/>
    <property type="match status" value="1"/>
</dbReference>
<dbReference type="Gene3D" id="3.40.630.30">
    <property type="match status" value="1"/>
</dbReference>
<protein>
    <submittedName>
        <fullName evidence="2">GNAT family N-acetyltransferase</fullName>
    </submittedName>
</protein>
<feature type="domain" description="N-acetyltransferase" evidence="1">
    <location>
        <begin position="1"/>
        <end position="151"/>
    </location>
</feature>
<gene>
    <name evidence="2" type="ORF">IC620_12095</name>
</gene>
<reference evidence="2" key="1">
    <citation type="submission" date="2020-09" db="EMBL/GenBank/DDBJ databases">
        <title>A novel bacterium of genus Hazenella, isolated from South China Sea.</title>
        <authorList>
            <person name="Huang H."/>
            <person name="Mo K."/>
            <person name="Hu Y."/>
        </authorList>
    </citation>
    <scope>NUCLEOTIDE SEQUENCE</scope>
    <source>
        <strain evidence="2">IB182357</strain>
    </source>
</reference>
<comment type="caution">
    <text evidence="2">The sequence shown here is derived from an EMBL/GenBank/DDBJ whole genome shotgun (WGS) entry which is preliminary data.</text>
</comment>
<proteinExistence type="predicted"/>
<dbReference type="Proteomes" id="UP000661691">
    <property type="component" value="Unassembled WGS sequence"/>
</dbReference>